<reference evidence="3" key="2">
    <citation type="submission" date="2025-08" db="UniProtKB">
        <authorList>
            <consortium name="Ensembl"/>
        </authorList>
    </citation>
    <scope>IDENTIFICATION</scope>
</reference>
<keyword evidence="4" id="KW-1185">Reference proteome</keyword>
<dbReference type="GO" id="GO:0046983">
    <property type="term" value="F:protein dimerization activity"/>
    <property type="evidence" value="ECO:0007669"/>
    <property type="project" value="InterPro"/>
</dbReference>
<feature type="region of interest" description="Disordered" evidence="1">
    <location>
        <begin position="27"/>
        <end position="51"/>
    </location>
</feature>
<sequence>WVRPTDEPNKAFCYLCSSSFSVAHGGENDVKRHGGRDSHQKKVRQQETSKSMQLFLLRPKHDSVSDKVTAAEVSSVYHSVKHGHSYRSTDCSNKPAPVIYPDSDIAKKNSCGRTKSACIVTHALAPLSVGKCLSELTSPISIHDKPQLTPFFSVASDASNHGSAKLFPLAVRYWTPELGLQNKVLDFYEDSEEASGSIHKQITNKLKENGIQLDMISAYTADNASVNYGKCNSVYQKLKADNAKIVKANCMAHIVHNCAKYAGDRLDIGIENVVNKIFSHFPSSSKRTEELKNIFAFVEEEHHALLNHVSTRWLSTWPAVTRLHTCWPAVKAYFLSLGGEQCPKVLWKLFKKDQDSEGQPIELQAYLSFLHNALKIFHDVTLQLESDDRTVCELYDIRSTLQRKPQQRQVDSFFGTETSALLQQFPDSKAAAIKEDFCSFYDASLIYLQKWYDFSDSNFHKHVAVLELNREFTFSHLCDAVNVLQIQDKLDMDELYEEYCVTLPRQQEIAKGTVPVVEKWSLFLKNTKTPNLTALGSFLFSIPVTNAVVKRVFSLMTEAWTDQRNRCSVELIKSEIQVKSNFAYCCSEFYSYTVKERTLLEAVRSNKKYKFKKK</sequence>
<feature type="compositionally biased region" description="Basic and acidic residues" evidence="1">
    <location>
        <begin position="27"/>
        <end position="47"/>
    </location>
</feature>
<name>A0A672GPG7_SALFA</name>
<dbReference type="SUPFAM" id="SSF53098">
    <property type="entry name" value="Ribonuclease H-like"/>
    <property type="match status" value="1"/>
</dbReference>
<dbReference type="Ensembl" id="ENSSFAT00005021495.1">
    <property type="protein sequence ID" value="ENSSFAP00005020641.1"/>
    <property type="gene ID" value="ENSSFAG00005010764.1"/>
</dbReference>
<evidence type="ECO:0000313" key="4">
    <source>
        <dbReference type="Proteomes" id="UP000472267"/>
    </source>
</evidence>
<evidence type="ECO:0000313" key="3">
    <source>
        <dbReference type="Ensembl" id="ENSSFAP00005020641.1"/>
    </source>
</evidence>
<reference evidence="3" key="1">
    <citation type="submission" date="2019-06" db="EMBL/GenBank/DDBJ databases">
        <authorList>
            <consortium name="Wellcome Sanger Institute Data Sharing"/>
        </authorList>
    </citation>
    <scope>NUCLEOTIDE SEQUENCE [LARGE SCALE GENOMIC DNA]</scope>
</reference>
<dbReference type="Pfam" id="PF05699">
    <property type="entry name" value="Dimer_Tnp_hAT"/>
    <property type="match status" value="1"/>
</dbReference>
<dbReference type="InterPro" id="IPR012337">
    <property type="entry name" value="RNaseH-like_sf"/>
</dbReference>
<feature type="domain" description="HAT C-terminal dimerisation" evidence="2">
    <location>
        <begin position="507"/>
        <end position="570"/>
    </location>
</feature>
<reference evidence="3" key="3">
    <citation type="submission" date="2025-09" db="UniProtKB">
        <authorList>
            <consortium name="Ensembl"/>
        </authorList>
    </citation>
    <scope>IDENTIFICATION</scope>
</reference>
<organism evidence="3 4">
    <name type="scientific">Salarias fasciatus</name>
    <name type="common">Jewelled blenny</name>
    <name type="synonym">Blennius fasciatus</name>
    <dbReference type="NCBI Taxonomy" id="181472"/>
    <lineage>
        <taxon>Eukaryota</taxon>
        <taxon>Metazoa</taxon>
        <taxon>Chordata</taxon>
        <taxon>Craniata</taxon>
        <taxon>Vertebrata</taxon>
        <taxon>Euteleostomi</taxon>
        <taxon>Actinopterygii</taxon>
        <taxon>Neopterygii</taxon>
        <taxon>Teleostei</taxon>
        <taxon>Neoteleostei</taxon>
        <taxon>Acanthomorphata</taxon>
        <taxon>Ovalentaria</taxon>
        <taxon>Blenniimorphae</taxon>
        <taxon>Blenniiformes</taxon>
        <taxon>Blennioidei</taxon>
        <taxon>Blenniidae</taxon>
        <taxon>Salariinae</taxon>
        <taxon>Salarias</taxon>
    </lineage>
</organism>
<dbReference type="PANTHER" id="PTHR37162:SF1">
    <property type="entry name" value="BED-TYPE DOMAIN-CONTAINING PROTEIN"/>
    <property type="match status" value="1"/>
</dbReference>
<dbReference type="InterPro" id="IPR008906">
    <property type="entry name" value="HATC_C_dom"/>
</dbReference>
<dbReference type="AlphaFoldDB" id="A0A672GPG7"/>
<proteinExistence type="predicted"/>
<dbReference type="Proteomes" id="UP000472267">
    <property type="component" value="Chromosome 12"/>
</dbReference>
<dbReference type="OMA" id="RTEWEAT"/>
<evidence type="ECO:0000259" key="2">
    <source>
        <dbReference type="Pfam" id="PF05699"/>
    </source>
</evidence>
<evidence type="ECO:0000256" key="1">
    <source>
        <dbReference type="SAM" id="MobiDB-lite"/>
    </source>
</evidence>
<accession>A0A672GPG7</accession>
<dbReference type="PANTHER" id="PTHR37162">
    <property type="entry name" value="HAT FAMILY DIMERISATION DOMAINCONTAINING PROTEIN-RELATED"/>
    <property type="match status" value="1"/>
</dbReference>
<dbReference type="InParanoid" id="A0A672GPG7"/>
<protein>
    <recommendedName>
        <fullName evidence="2">HAT C-terminal dimerisation domain-containing protein</fullName>
    </recommendedName>
</protein>